<comment type="caution">
    <text evidence="1">The sequence shown here is derived from an EMBL/GenBank/DDBJ whole genome shotgun (WGS) entry which is preliminary data.</text>
</comment>
<reference evidence="1" key="1">
    <citation type="submission" date="2022-10" db="EMBL/GenBank/DDBJ databases">
        <title>WGS of marine actinomycetes from Thailand.</title>
        <authorList>
            <person name="Thawai C."/>
        </authorList>
    </citation>
    <scope>NUCLEOTIDE SEQUENCE</scope>
    <source>
        <strain evidence="1">SW21</strain>
    </source>
</reference>
<dbReference type="AlphaFoldDB" id="A0A9X3I770"/>
<dbReference type="EMBL" id="JAPKFM010000024">
    <property type="protein sequence ID" value="MCX2966269.1"/>
    <property type="molecule type" value="Genomic_DNA"/>
</dbReference>
<keyword evidence="2" id="KW-1185">Reference proteome</keyword>
<name>A0A9X3I770_9ACTN</name>
<proteinExistence type="predicted"/>
<organism evidence="1 2">
    <name type="scientific">Gordonia aquimaris</name>
    <dbReference type="NCBI Taxonomy" id="2984863"/>
    <lineage>
        <taxon>Bacteria</taxon>
        <taxon>Bacillati</taxon>
        <taxon>Actinomycetota</taxon>
        <taxon>Actinomycetes</taxon>
        <taxon>Mycobacteriales</taxon>
        <taxon>Gordoniaceae</taxon>
        <taxon>Gordonia</taxon>
    </lineage>
</organism>
<evidence type="ECO:0000313" key="2">
    <source>
        <dbReference type="Proteomes" id="UP001143347"/>
    </source>
</evidence>
<dbReference type="Proteomes" id="UP001143347">
    <property type="component" value="Unassembled WGS sequence"/>
</dbReference>
<evidence type="ECO:0000313" key="1">
    <source>
        <dbReference type="EMBL" id="MCX2966269.1"/>
    </source>
</evidence>
<protein>
    <recommendedName>
        <fullName evidence="3">IrrE N-terminal-like domain-containing protein</fullName>
    </recommendedName>
</protein>
<sequence>MKVFGREISDVDDLIRYAPLTPPWSVSDIAWWIEQEAERAVRFQPWPEIITARRVSCTLLVRTPSELRIFYENDRSDRHQRMQAGHEFGHIMEGHLGLEVADGIEIGAASNALIGSMEIGTLEYVLGSRSAAASATEHIQRSNSRRGRSGRHPYYSAQQEIAAEILGTKIGVCMRGSITDDQGPKACRQGAGFVERLRQ</sequence>
<accession>A0A9X3I770</accession>
<dbReference type="RefSeq" id="WP_266063178.1">
    <property type="nucleotide sequence ID" value="NZ_JAPKFM010000024.1"/>
</dbReference>
<gene>
    <name evidence="1" type="ORF">OSB52_19485</name>
</gene>
<evidence type="ECO:0008006" key="3">
    <source>
        <dbReference type="Google" id="ProtNLM"/>
    </source>
</evidence>